<gene>
    <name evidence="8" type="ORF">Q0590_08810</name>
</gene>
<evidence type="ECO:0000259" key="7">
    <source>
        <dbReference type="Pfam" id="PF04116"/>
    </source>
</evidence>
<comment type="subcellular location">
    <subcellularLocation>
        <location evidence="1">Membrane</location>
    </subcellularLocation>
</comment>
<comment type="caution">
    <text evidence="8">The sequence shown here is derived from an EMBL/GenBank/DDBJ whole genome shotgun (WGS) entry which is preliminary data.</text>
</comment>
<proteinExistence type="predicted"/>
<evidence type="ECO:0000256" key="3">
    <source>
        <dbReference type="ARBA" id="ARBA00022989"/>
    </source>
</evidence>
<organism evidence="8 9">
    <name type="scientific">Rhodocytophaga aerolata</name>
    <dbReference type="NCBI Taxonomy" id="455078"/>
    <lineage>
        <taxon>Bacteria</taxon>
        <taxon>Pseudomonadati</taxon>
        <taxon>Bacteroidota</taxon>
        <taxon>Cytophagia</taxon>
        <taxon>Cytophagales</taxon>
        <taxon>Rhodocytophagaceae</taxon>
        <taxon>Rhodocytophaga</taxon>
    </lineage>
</organism>
<name>A0ABT8R4X8_9BACT</name>
<reference evidence="8" key="1">
    <citation type="submission" date="2023-07" db="EMBL/GenBank/DDBJ databases">
        <title>The genome sequence of Rhodocytophaga aerolata KACC 12507.</title>
        <authorList>
            <person name="Zhang X."/>
        </authorList>
    </citation>
    <scope>NUCLEOTIDE SEQUENCE</scope>
    <source>
        <strain evidence="8">KACC 12507</strain>
    </source>
</reference>
<dbReference type="EMBL" id="JAUKPO010000004">
    <property type="protein sequence ID" value="MDO1446348.1"/>
    <property type="molecule type" value="Genomic_DNA"/>
</dbReference>
<sequence>MKKYLKVFDFIGAPLLACLAIGLLMAETRKELRIRKDDKGRRLRVNAGVATVGLAGLRLALVPAMLAAGRWTGKNRIGLSQWLPLPRPLKGLLAFLLLDYTNYLWHTLNHRIPWLWRFHTVHHTDLDMDVSTAWRFHVGEVLLSVFFRGSMVAVAGARAPIVLLYEVLYEGATAFHHSNWQLPVDLERKLNKLIVTPRMHGIHHSIVRNETDSNYAVIFTFWDRLHQTIRLNVPQAEVDIGVPSYRNPAEQTPGFLLALPFRKQRDWALPDGTKPERHLLSGDKTHLAE</sequence>
<feature type="domain" description="Fatty acid hydroxylase" evidence="7">
    <location>
        <begin position="92"/>
        <end position="228"/>
    </location>
</feature>
<evidence type="ECO:0000256" key="1">
    <source>
        <dbReference type="ARBA" id="ARBA00004370"/>
    </source>
</evidence>
<accession>A0ABT8R4X8</accession>
<feature type="transmembrane region" description="Helical" evidence="6">
    <location>
        <begin position="47"/>
        <end position="68"/>
    </location>
</feature>
<dbReference type="Pfam" id="PF04116">
    <property type="entry name" value="FA_hydroxylase"/>
    <property type="match status" value="1"/>
</dbReference>
<dbReference type="PANTHER" id="PTHR11863">
    <property type="entry name" value="STEROL DESATURASE"/>
    <property type="match status" value="1"/>
</dbReference>
<dbReference type="RefSeq" id="WP_302037154.1">
    <property type="nucleotide sequence ID" value="NZ_JAUKPO010000004.1"/>
</dbReference>
<keyword evidence="9" id="KW-1185">Reference proteome</keyword>
<evidence type="ECO:0000256" key="5">
    <source>
        <dbReference type="SAM" id="MobiDB-lite"/>
    </source>
</evidence>
<protein>
    <submittedName>
        <fullName evidence="8">Sterol desaturase family protein</fullName>
    </submittedName>
</protein>
<evidence type="ECO:0000256" key="2">
    <source>
        <dbReference type="ARBA" id="ARBA00022692"/>
    </source>
</evidence>
<evidence type="ECO:0000256" key="6">
    <source>
        <dbReference type="SAM" id="Phobius"/>
    </source>
</evidence>
<dbReference type="InterPro" id="IPR006694">
    <property type="entry name" value="Fatty_acid_hydroxylase"/>
</dbReference>
<evidence type="ECO:0000313" key="8">
    <source>
        <dbReference type="EMBL" id="MDO1446348.1"/>
    </source>
</evidence>
<dbReference type="Proteomes" id="UP001168528">
    <property type="component" value="Unassembled WGS sequence"/>
</dbReference>
<dbReference type="InterPro" id="IPR050307">
    <property type="entry name" value="Sterol_Desaturase_Related"/>
</dbReference>
<feature type="transmembrane region" description="Helical" evidence="6">
    <location>
        <begin position="6"/>
        <end position="26"/>
    </location>
</feature>
<keyword evidence="2 6" id="KW-0812">Transmembrane</keyword>
<keyword evidence="4 6" id="KW-0472">Membrane</keyword>
<feature type="region of interest" description="Disordered" evidence="5">
    <location>
        <begin position="268"/>
        <end position="289"/>
    </location>
</feature>
<evidence type="ECO:0000313" key="9">
    <source>
        <dbReference type="Proteomes" id="UP001168528"/>
    </source>
</evidence>
<evidence type="ECO:0000256" key="4">
    <source>
        <dbReference type="ARBA" id="ARBA00023136"/>
    </source>
</evidence>
<keyword evidence="3 6" id="KW-1133">Transmembrane helix</keyword>